<evidence type="ECO:0000259" key="13">
    <source>
        <dbReference type="PROSITE" id="PS50113"/>
    </source>
</evidence>
<evidence type="ECO:0000256" key="3">
    <source>
        <dbReference type="ARBA" id="ARBA00012438"/>
    </source>
</evidence>
<dbReference type="InterPro" id="IPR013767">
    <property type="entry name" value="PAS_fold"/>
</dbReference>
<keyword evidence="5" id="KW-0808">Transferase</keyword>
<comment type="catalytic activity">
    <reaction evidence="1">
        <text>ATP + protein L-histidine = ADP + protein N-phospho-L-histidine.</text>
        <dbReference type="EC" id="2.7.13.3"/>
    </reaction>
</comment>
<feature type="domain" description="PAS" evidence="12">
    <location>
        <begin position="339"/>
        <end position="410"/>
    </location>
</feature>
<dbReference type="InterPro" id="IPR036097">
    <property type="entry name" value="HisK_dim/P_sf"/>
</dbReference>
<keyword evidence="9" id="KW-0902">Two-component regulatory system</keyword>
<dbReference type="CDD" id="cd16922">
    <property type="entry name" value="HATPase_EvgS-ArcB-TorS-like"/>
    <property type="match status" value="1"/>
</dbReference>
<dbReference type="Pfam" id="PF00512">
    <property type="entry name" value="HisKA"/>
    <property type="match status" value="1"/>
</dbReference>
<feature type="domain" description="Histidine kinase" evidence="11">
    <location>
        <begin position="712"/>
        <end position="930"/>
    </location>
</feature>
<dbReference type="STRING" id="245187.SAMN04488003_11071"/>
<dbReference type="InterPro" id="IPR000014">
    <property type="entry name" value="PAS"/>
</dbReference>
<dbReference type="FunFam" id="1.10.287.130:FF:000001">
    <property type="entry name" value="Two-component sensor histidine kinase"/>
    <property type="match status" value="1"/>
</dbReference>
<dbReference type="Pfam" id="PF13426">
    <property type="entry name" value="PAS_9"/>
    <property type="match status" value="1"/>
</dbReference>
<dbReference type="InterPro" id="IPR004358">
    <property type="entry name" value="Sig_transdc_His_kin-like_C"/>
</dbReference>
<dbReference type="CDD" id="cd00130">
    <property type="entry name" value="PAS"/>
    <property type="match status" value="3"/>
</dbReference>
<dbReference type="SMART" id="SM00091">
    <property type="entry name" value="PAS"/>
    <property type="match status" value="3"/>
</dbReference>
<dbReference type="GO" id="GO:0000155">
    <property type="term" value="F:phosphorelay sensor kinase activity"/>
    <property type="evidence" value="ECO:0007669"/>
    <property type="project" value="InterPro"/>
</dbReference>
<comment type="subcellular location">
    <subcellularLocation>
        <location evidence="2">Membrane</location>
    </subcellularLocation>
</comment>
<dbReference type="SMART" id="SM00387">
    <property type="entry name" value="HATPase_c"/>
    <property type="match status" value="1"/>
</dbReference>
<feature type="domain" description="PAS" evidence="12">
    <location>
        <begin position="582"/>
        <end position="645"/>
    </location>
</feature>
<dbReference type="PRINTS" id="PR00344">
    <property type="entry name" value="BCTRLSENSOR"/>
</dbReference>
<dbReference type="SMART" id="SM00086">
    <property type="entry name" value="PAC"/>
    <property type="match status" value="2"/>
</dbReference>
<dbReference type="InterPro" id="IPR036890">
    <property type="entry name" value="HATPase_C_sf"/>
</dbReference>
<evidence type="ECO:0000256" key="4">
    <source>
        <dbReference type="ARBA" id="ARBA00022553"/>
    </source>
</evidence>
<feature type="domain" description="PAC" evidence="13">
    <location>
        <begin position="528"/>
        <end position="581"/>
    </location>
</feature>
<dbReference type="PROSITE" id="PS50839">
    <property type="entry name" value="CHASE"/>
    <property type="match status" value="1"/>
</dbReference>
<dbReference type="PROSITE" id="PS50109">
    <property type="entry name" value="HIS_KIN"/>
    <property type="match status" value="1"/>
</dbReference>
<dbReference type="EMBL" id="FOCI01000010">
    <property type="protein sequence ID" value="SEN17156.1"/>
    <property type="molecule type" value="Genomic_DNA"/>
</dbReference>
<dbReference type="Gene3D" id="3.30.450.20">
    <property type="entry name" value="PAS domain"/>
    <property type="match status" value="3"/>
</dbReference>
<evidence type="ECO:0000259" key="14">
    <source>
        <dbReference type="PROSITE" id="PS50839"/>
    </source>
</evidence>
<evidence type="ECO:0000313" key="15">
    <source>
        <dbReference type="EMBL" id="SEN17156.1"/>
    </source>
</evidence>
<dbReference type="Gene3D" id="1.10.287.130">
    <property type="match status" value="1"/>
</dbReference>
<protein>
    <recommendedName>
        <fullName evidence="3">histidine kinase</fullName>
        <ecNumber evidence="3">2.7.13.3</ecNumber>
    </recommendedName>
</protein>
<feature type="domain" description="PAC" evidence="13">
    <location>
        <begin position="656"/>
        <end position="708"/>
    </location>
</feature>
<dbReference type="RefSeq" id="WP_089902274.1">
    <property type="nucleotide sequence ID" value="NZ_FOCI01000010.1"/>
</dbReference>
<dbReference type="SUPFAM" id="SSF47384">
    <property type="entry name" value="Homodimeric domain of signal transducing histidine kinase"/>
    <property type="match status" value="1"/>
</dbReference>
<evidence type="ECO:0000256" key="2">
    <source>
        <dbReference type="ARBA" id="ARBA00004370"/>
    </source>
</evidence>
<evidence type="ECO:0000256" key="10">
    <source>
        <dbReference type="ARBA" id="ARBA00023136"/>
    </source>
</evidence>
<dbReference type="InterPro" id="IPR003594">
    <property type="entry name" value="HATPase_dom"/>
</dbReference>
<evidence type="ECO:0000256" key="6">
    <source>
        <dbReference type="ARBA" id="ARBA00022692"/>
    </source>
</evidence>
<dbReference type="Pfam" id="PF00989">
    <property type="entry name" value="PAS"/>
    <property type="match status" value="1"/>
</dbReference>
<dbReference type="AlphaFoldDB" id="A0A1H8ECK2"/>
<dbReference type="PROSITE" id="PS50112">
    <property type="entry name" value="PAS"/>
    <property type="match status" value="2"/>
</dbReference>
<keyword evidence="10" id="KW-0472">Membrane</keyword>
<gene>
    <name evidence="15" type="ORF">SAMN04488003_11071</name>
</gene>
<feature type="domain" description="CHASE" evidence="14">
    <location>
        <begin position="136"/>
        <end position="281"/>
    </location>
</feature>
<dbReference type="Pfam" id="PF02518">
    <property type="entry name" value="HATPase_c"/>
    <property type="match status" value="1"/>
</dbReference>
<dbReference type="SUPFAM" id="SSF55874">
    <property type="entry name" value="ATPase domain of HSP90 chaperone/DNA topoisomerase II/histidine kinase"/>
    <property type="match status" value="1"/>
</dbReference>
<keyword evidence="7" id="KW-0418">Kinase</keyword>
<keyword evidence="4" id="KW-0597">Phosphoprotein</keyword>
<evidence type="ECO:0000259" key="11">
    <source>
        <dbReference type="PROSITE" id="PS50109"/>
    </source>
</evidence>
<dbReference type="InterPro" id="IPR001610">
    <property type="entry name" value="PAC"/>
</dbReference>
<dbReference type="InterPro" id="IPR035965">
    <property type="entry name" value="PAS-like_dom_sf"/>
</dbReference>
<evidence type="ECO:0000256" key="8">
    <source>
        <dbReference type="ARBA" id="ARBA00022989"/>
    </source>
</evidence>
<dbReference type="NCBIfam" id="TIGR00229">
    <property type="entry name" value="sensory_box"/>
    <property type="match status" value="1"/>
</dbReference>
<sequence length="946" mass="102741">MVQFLSRPIIRILFAALCLGLTFAIAAYARHVDLNRSRSAFQSVVTDSGSALSVRIQSYVQSLDALAALMQSAEVVTEAEWETYVDTLQIQQSLPGVLGLGLILPTDSAGLDRLRAQARAAGEADLIVRPETDRIEKFIIRYIAPIATNAAARGLDIAFEDNRRMAALTSRDTGTVRLTGPINLVQGDRDEPGGLILRPIYSTGSVPSDTASRRDTHVGWVYMPFFTAQALSELTASQSDLFDVSVMDAGQLLYSSAAAQAGSDFTVTESMDVLGRTWTMTWVSTPRFDALNRSPLPWLIVFGGLSATLVALRSITSFANRETEIDALVAAKTEALSDRVKQNRSVIKNSVFGVILLDATGRVVDANPAAAAILRLPRDDVLGRPFDAFLTMDEADDTVADLRHATLGTGPQQRRIEVQRNLWHRSDGSPRQSVLLRDVTAETQSRQALSDMEERWSLALQGAEIGVFDVDLTTNTPVVSATWRNLLAVPDDPDLDMQSHFMSRVHPEDLPVLRASDRAALRGDSPRSTSEFRVLFPGNEWRWMRSDAVVVARDADGRALRMIGAQTDITALRQAQMALSNSEDMLRLVIARAPVGTAILGHDGTVMQSNDALMLMTGLTAQALHGQHIDALVLADDRDAVRTAIADLYGHPGATYRGEHRIMHKDGTLRWGLIRVSWVFDAGKEAELYIVQINDVTQEKQAEQIKNEFIATISHELRTPLTSIKGALGLLMTIKDGVPAPSARLLDIAANNTDRLIRLVNDILDLEKISAGQMKFQIDAHDASRLIADALEQNQPLLLRNGLSFVLEDGAAGAQVWADDNRLAQVFGNLLSNACKYAPAGSAIAVALTADADVVRFAVTDTGPGVPIAFRDRIFSPFSQADGSDTRQRGGTGLGLNISRQMVEHMGGSIGFDSEPGVRTTFHFTLPRVAADAGAGADGSQRTRQI</sequence>
<accession>A0A1H8ECK2</accession>
<dbReference type="PANTHER" id="PTHR43047">
    <property type="entry name" value="TWO-COMPONENT HISTIDINE PROTEIN KINASE"/>
    <property type="match status" value="1"/>
</dbReference>
<dbReference type="PROSITE" id="PS50113">
    <property type="entry name" value="PAC"/>
    <property type="match status" value="2"/>
</dbReference>
<evidence type="ECO:0000256" key="7">
    <source>
        <dbReference type="ARBA" id="ARBA00022777"/>
    </source>
</evidence>
<dbReference type="Gene3D" id="3.30.565.10">
    <property type="entry name" value="Histidine kinase-like ATPase, C-terminal domain"/>
    <property type="match status" value="1"/>
</dbReference>
<evidence type="ECO:0000256" key="5">
    <source>
        <dbReference type="ARBA" id="ARBA00022679"/>
    </source>
</evidence>
<dbReference type="InterPro" id="IPR005467">
    <property type="entry name" value="His_kinase_dom"/>
</dbReference>
<dbReference type="GO" id="GO:0006355">
    <property type="term" value="P:regulation of DNA-templated transcription"/>
    <property type="evidence" value="ECO:0007669"/>
    <property type="project" value="InterPro"/>
</dbReference>
<dbReference type="EC" id="2.7.13.3" evidence="3"/>
<dbReference type="SMART" id="SM00388">
    <property type="entry name" value="HisKA"/>
    <property type="match status" value="1"/>
</dbReference>
<dbReference type="GO" id="GO:0005886">
    <property type="term" value="C:plasma membrane"/>
    <property type="evidence" value="ECO:0007669"/>
    <property type="project" value="TreeGrafter"/>
</dbReference>
<keyword evidence="16" id="KW-1185">Reference proteome</keyword>
<dbReference type="InterPro" id="IPR000700">
    <property type="entry name" value="PAS-assoc_C"/>
</dbReference>
<dbReference type="Gene3D" id="3.30.450.350">
    <property type="entry name" value="CHASE domain"/>
    <property type="match status" value="1"/>
</dbReference>
<evidence type="ECO:0000256" key="1">
    <source>
        <dbReference type="ARBA" id="ARBA00000085"/>
    </source>
</evidence>
<dbReference type="InterPro" id="IPR003661">
    <property type="entry name" value="HisK_dim/P_dom"/>
</dbReference>
<evidence type="ECO:0000313" key="16">
    <source>
        <dbReference type="Proteomes" id="UP000199585"/>
    </source>
</evidence>
<dbReference type="OrthoDB" id="7179697at2"/>
<dbReference type="InterPro" id="IPR006189">
    <property type="entry name" value="CHASE_dom"/>
</dbReference>
<keyword evidence="6" id="KW-0812">Transmembrane</keyword>
<evidence type="ECO:0000259" key="12">
    <source>
        <dbReference type="PROSITE" id="PS50112"/>
    </source>
</evidence>
<dbReference type="PANTHER" id="PTHR43047:SF72">
    <property type="entry name" value="OSMOSENSING HISTIDINE PROTEIN KINASE SLN1"/>
    <property type="match status" value="1"/>
</dbReference>
<proteinExistence type="predicted"/>
<dbReference type="Pfam" id="PF08447">
    <property type="entry name" value="PAS_3"/>
    <property type="match status" value="1"/>
</dbReference>
<keyword evidence="8" id="KW-1133">Transmembrane helix</keyword>
<dbReference type="InterPro" id="IPR013655">
    <property type="entry name" value="PAS_fold_3"/>
</dbReference>
<evidence type="ECO:0000256" key="9">
    <source>
        <dbReference type="ARBA" id="ARBA00023012"/>
    </source>
</evidence>
<dbReference type="InterPro" id="IPR042240">
    <property type="entry name" value="CHASE_sf"/>
</dbReference>
<name>A0A1H8ECK2_9RHOB</name>
<organism evidence="15 16">
    <name type="scientific">Loktanella fryxellensis</name>
    <dbReference type="NCBI Taxonomy" id="245187"/>
    <lineage>
        <taxon>Bacteria</taxon>
        <taxon>Pseudomonadati</taxon>
        <taxon>Pseudomonadota</taxon>
        <taxon>Alphaproteobacteria</taxon>
        <taxon>Rhodobacterales</taxon>
        <taxon>Roseobacteraceae</taxon>
        <taxon>Loktanella</taxon>
    </lineage>
</organism>
<dbReference type="CDD" id="cd00082">
    <property type="entry name" value="HisKA"/>
    <property type="match status" value="1"/>
</dbReference>
<dbReference type="Pfam" id="PF03924">
    <property type="entry name" value="CHASE"/>
    <property type="match status" value="1"/>
</dbReference>
<dbReference type="Proteomes" id="UP000199585">
    <property type="component" value="Unassembled WGS sequence"/>
</dbReference>
<dbReference type="GO" id="GO:0009927">
    <property type="term" value="F:histidine phosphotransfer kinase activity"/>
    <property type="evidence" value="ECO:0007669"/>
    <property type="project" value="TreeGrafter"/>
</dbReference>
<dbReference type="SUPFAM" id="SSF55785">
    <property type="entry name" value="PYP-like sensor domain (PAS domain)"/>
    <property type="match status" value="3"/>
</dbReference>
<dbReference type="FunFam" id="3.30.565.10:FF:000006">
    <property type="entry name" value="Sensor histidine kinase WalK"/>
    <property type="match status" value="1"/>
</dbReference>
<reference evidence="15 16" key="1">
    <citation type="submission" date="2016-10" db="EMBL/GenBank/DDBJ databases">
        <authorList>
            <person name="de Groot N.N."/>
        </authorList>
    </citation>
    <scope>NUCLEOTIDE SEQUENCE [LARGE SCALE GENOMIC DNA]</scope>
    <source>
        <strain evidence="15 16">DSM 16213</strain>
    </source>
</reference>
<dbReference type="SMART" id="SM01079">
    <property type="entry name" value="CHASE"/>
    <property type="match status" value="1"/>
</dbReference>